<dbReference type="RefSeq" id="WP_068668171.1">
    <property type="nucleotide sequence ID" value="NZ_LWLG01000001.1"/>
</dbReference>
<dbReference type="EMBL" id="LWLG01000001">
    <property type="protein sequence ID" value="OAQ21564.1"/>
    <property type="molecule type" value="Genomic_DNA"/>
</dbReference>
<dbReference type="InterPro" id="IPR057148">
    <property type="entry name" value="DUF7826"/>
</dbReference>
<evidence type="ECO:0000313" key="1">
    <source>
        <dbReference type="EMBL" id="OAQ21564.1"/>
    </source>
</evidence>
<proteinExistence type="predicted"/>
<protein>
    <submittedName>
        <fullName evidence="1">Uncharacterized protein</fullName>
    </submittedName>
</protein>
<dbReference type="AlphaFoldDB" id="A0A179D642"/>
<reference evidence="1 2" key="1">
    <citation type="submission" date="2016-04" db="EMBL/GenBank/DDBJ databases">
        <title>Genome analysis of Thermosulfurimonas dismutans, the first thermophilic sulfur-disproportionating bacterium of the phylum Thermodesulfobacteria.</title>
        <authorList>
            <person name="Mardanov A.V."/>
            <person name="Beletsky A.V."/>
            <person name="Kadnikov V.V."/>
            <person name="Slobodkin A.I."/>
            <person name="Ravin N.V."/>
        </authorList>
    </citation>
    <scope>NUCLEOTIDE SEQUENCE [LARGE SCALE GENOMIC DNA]</scope>
    <source>
        <strain evidence="1 2">S95</strain>
    </source>
</reference>
<name>A0A179D642_9BACT</name>
<organism evidence="1 2">
    <name type="scientific">Thermosulfurimonas dismutans</name>
    <dbReference type="NCBI Taxonomy" id="999894"/>
    <lineage>
        <taxon>Bacteria</taxon>
        <taxon>Pseudomonadati</taxon>
        <taxon>Thermodesulfobacteriota</taxon>
        <taxon>Thermodesulfobacteria</taxon>
        <taxon>Thermodesulfobacteriales</taxon>
        <taxon>Thermodesulfobacteriaceae</taxon>
        <taxon>Thermosulfurimonas</taxon>
    </lineage>
</organism>
<keyword evidence="2" id="KW-1185">Reference proteome</keyword>
<evidence type="ECO:0000313" key="2">
    <source>
        <dbReference type="Proteomes" id="UP000078390"/>
    </source>
</evidence>
<dbReference type="OrthoDB" id="5432101at2"/>
<dbReference type="Pfam" id="PF25159">
    <property type="entry name" value="DUF7826"/>
    <property type="match status" value="1"/>
</dbReference>
<gene>
    <name evidence="1" type="ORF">TDIS_0082</name>
</gene>
<accession>A0A179D642</accession>
<dbReference type="Proteomes" id="UP000078390">
    <property type="component" value="Unassembled WGS sequence"/>
</dbReference>
<sequence>MIRKEVQEEAELILREGGEVPEVAFWNSYFYLTENPEGPSLKLSPEELQHLKEAVIKRYLMIIERDLTVQNIGRPCYRGISRARTNWQRLRNFLEKQGFSVETFRQILLRQLNNFLENLPQQDLLYLEALKFKKELEGGGQ</sequence>
<dbReference type="STRING" id="999894.TDIS_0082"/>
<comment type="caution">
    <text evidence="1">The sequence shown here is derived from an EMBL/GenBank/DDBJ whole genome shotgun (WGS) entry which is preliminary data.</text>
</comment>